<evidence type="ECO:0000313" key="4">
    <source>
        <dbReference type="Proteomes" id="UP000192257"/>
    </source>
</evidence>
<dbReference type="RefSeq" id="XP_028887023.1">
    <property type="nucleotide sequence ID" value="XM_029021601.1"/>
</dbReference>
<organism evidence="3 4">
    <name type="scientific">Trypanosoma theileri</name>
    <dbReference type="NCBI Taxonomy" id="67003"/>
    <lineage>
        <taxon>Eukaryota</taxon>
        <taxon>Discoba</taxon>
        <taxon>Euglenozoa</taxon>
        <taxon>Kinetoplastea</taxon>
        <taxon>Metakinetoplastina</taxon>
        <taxon>Trypanosomatida</taxon>
        <taxon>Trypanosomatidae</taxon>
        <taxon>Trypanosoma</taxon>
    </lineage>
</organism>
<dbReference type="Gene3D" id="1.10.287.110">
    <property type="entry name" value="DnaJ domain"/>
    <property type="match status" value="1"/>
</dbReference>
<dbReference type="PANTHER" id="PTHR43908">
    <property type="entry name" value="AT29763P-RELATED"/>
    <property type="match status" value="1"/>
</dbReference>
<dbReference type="SUPFAM" id="SSF46565">
    <property type="entry name" value="Chaperone J-domain"/>
    <property type="match status" value="1"/>
</dbReference>
<dbReference type="PANTHER" id="PTHR43908:SF3">
    <property type="entry name" value="AT29763P-RELATED"/>
    <property type="match status" value="1"/>
</dbReference>
<feature type="transmembrane region" description="Helical" evidence="1">
    <location>
        <begin position="142"/>
        <end position="162"/>
    </location>
</feature>
<dbReference type="EMBL" id="NBCO01000002">
    <property type="protein sequence ID" value="ORC92957.1"/>
    <property type="molecule type" value="Genomic_DNA"/>
</dbReference>
<dbReference type="InterPro" id="IPR036869">
    <property type="entry name" value="J_dom_sf"/>
</dbReference>
<dbReference type="STRING" id="67003.A0A1X0P7N5"/>
<proteinExistence type="predicted"/>
<feature type="domain" description="J" evidence="2">
    <location>
        <begin position="19"/>
        <end position="83"/>
    </location>
</feature>
<keyword evidence="1" id="KW-1133">Transmembrane helix</keyword>
<dbReference type="AlphaFoldDB" id="A0A1X0P7N5"/>
<reference evidence="3 4" key="1">
    <citation type="submission" date="2017-03" db="EMBL/GenBank/DDBJ databases">
        <title>An alternative strategy for trypanosome survival in the mammalian bloodstream revealed through genome and transcriptome analysis of the ubiquitous bovine parasite Trypanosoma (Megatrypanum) theileri.</title>
        <authorList>
            <person name="Kelly S."/>
            <person name="Ivens A."/>
            <person name="Mott A."/>
            <person name="O'Neill E."/>
            <person name="Emms D."/>
            <person name="Macleod O."/>
            <person name="Voorheis P."/>
            <person name="Matthews J."/>
            <person name="Matthews K."/>
            <person name="Carrington M."/>
        </authorList>
    </citation>
    <scope>NUCLEOTIDE SEQUENCE [LARGE SCALE GENOMIC DNA]</scope>
    <source>
        <strain evidence="3">Edinburgh</strain>
    </source>
</reference>
<dbReference type="Pfam" id="PF00226">
    <property type="entry name" value="DnaJ"/>
    <property type="match status" value="1"/>
</dbReference>
<evidence type="ECO:0000256" key="1">
    <source>
        <dbReference type="SAM" id="Phobius"/>
    </source>
</evidence>
<dbReference type="FunFam" id="1.10.287.110:FF:000140">
    <property type="entry name" value="Chaperone protein DNAj"/>
    <property type="match status" value="1"/>
</dbReference>
<dbReference type="GO" id="GO:0030544">
    <property type="term" value="F:Hsp70 protein binding"/>
    <property type="evidence" value="ECO:0007669"/>
    <property type="project" value="TreeGrafter"/>
</dbReference>
<keyword evidence="1" id="KW-0472">Membrane</keyword>
<keyword evidence="1" id="KW-0812">Transmembrane</keyword>
<evidence type="ECO:0000313" key="3">
    <source>
        <dbReference type="EMBL" id="ORC92957.1"/>
    </source>
</evidence>
<accession>A0A1X0P7N5</accession>
<dbReference type="GeneID" id="39981381"/>
<dbReference type="VEuPathDB" id="TriTrypDB:TM35_000022830"/>
<dbReference type="InterPro" id="IPR001623">
    <property type="entry name" value="DnaJ_domain"/>
</dbReference>
<dbReference type="CDD" id="cd06257">
    <property type="entry name" value="DnaJ"/>
    <property type="match status" value="1"/>
</dbReference>
<dbReference type="PRINTS" id="PR00625">
    <property type="entry name" value="JDOMAIN"/>
</dbReference>
<dbReference type="Proteomes" id="UP000192257">
    <property type="component" value="Unassembled WGS sequence"/>
</dbReference>
<sequence>MDAMNDATIVQHVLSNRTNYYRILFVDRSATTDQIKVAYKKMALKCHPDKNKHSGASEAFKLVGTANTTLSDATKRRIYDARGVEGVQRHESAGAARHHPGAAARHMYRQPNDIFEEFFAHARGMNGGGGARVYEAEVNANVLMMAPLLIFLFLAILLQSSLTDPSGYQGSHPMHRASNVASTFSLTPEPAQGRVVERVTSLHGLRVKYYVHRTWADLAAKGLADVRRMETEVLQRHRDSLARRCEAESLSYRARSKKGTPPACTDYEVFRRAVR</sequence>
<comment type="caution">
    <text evidence="3">The sequence shown here is derived from an EMBL/GenBank/DDBJ whole genome shotgun (WGS) entry which is preliminary data.</text>
</comment>
<dbReference type="GO" id="GO:0005789">
    <property type="term" value="C:endoplasmic reticulum membrane"/>
    <property type="evidence" value="ECO:0007669"/>
    <property type="project" value="TreeGrafter"/>
</dbReference>
<dbReference type="InterPro" id="IPR051100">
    <property type="entry name" value="DnaJ_subfamily_B/C"/>
</dbReference>
<dbReference type="PROSITE" id="PS50076">
    <property type="entry name" value="DNAJ_2"/>
    <property type="match status" value="1"/>
</dbReference>
<protein>
    <submittedName>
        <fullName evidence="3">Chaperone protein DnaJ</fullName>
    </submittedName>
</protein>
<dbReference type="GO" id="GO:0071218">
    <property type="term" value="P:cellular response to misfolded protein"/>
    <property type="evidence" value="ECO:0007669"/>
    <property type="project" value="TreeGrafter"/>
</dbReference>
<keyword evidence="4" id="KW-1185">Reference proteome</keyword>
<gene>
    <name evidence="3" type="ORF">TM35_000022830</name>
</gene>
<dbReference type="OrthoDB" id="10250354at2759"/>
<name>A0A1X0P7N5_9TRYP</name>
<dbReference type="SMART" id="SM00271">
    <property type="entry name" value="DnaJ"/>
    <property type="match status" value="1"/>
</dbReference>
<evidence type="ECO:0000259" key="2">
    <source>
        <dbReference type="PROSITE" id="PS50076"/>
    </source>
</evidence>